<name>A0A5D0J5K4_9FLAO</name>
<evidence type="ECO:0008006" key="3">
    <source>
        <dbReference type="Google" id="ProtNLM"/>
    </source>
</evidence>
<comment type="caution">
    <text evidence="1">The sequence shown here is derived from an EMBL/GenBank/DDBJ whole genome shotgun (WGS) entry which is preliminary data.</text>
</comment>
<gene>
    <name evidence="1" type="ORF">FUA24_03440</name>
</gene>
<dbReference type="SUPFAM" id="SSF102712">
    <property type="entry name" value="JAB1/MPN domain"/>
    <property type="match status" value="1"/>
</dbReference>
<keyword evidence="2" id="KW-1185">Reference proteome</keyword>
<protein>
    <recommendedName>
        <fullName evidence="3">JAB domain-containing protein</fullName>
    </recommendedName>
</protein>
<proteinExistence type="predicted"/>
<evidence type="ECO:0000313" key="1">
    <source>
        <dbReference type="EMBL" id="TYA89202.1"/>
    </source>
</evidence>
<sequence length="132" mass="14910">MSEEEIELFNRIKSSGGPGRNRGNIIGFYPSDEFLRTLTIEYKAEFASIFTMGINTHYLWVGTIDSILLPATLNDNHEILIKHTHPKGTPQPSHFDINWLIQAQENGSPQIKSMILPIGIDRISFDINTPCI</sequence>
<dbReference type="Proteomes" id="UP000323930">
    <property type="component" value="Unassembled WGS sequence"/>
</dbReference>
<reference evidence="1 2" key="1">
    <citation type="submission" date="2019-08" db="EMBL/GenBank/DDBJ databases">
        <title>Seonamhaeicola sediminis sp. nov., isolated from marine sediment.</title>
        <authorList>
            <person name="Cao W.R."/>
        </authorList>
    </citation>
    <scope>NUCLEOTIDE SEQUENCE [LARGE SCALE GENOMIC DNA]</scope>
    <source>
        <strain evidence="1 2">B011</strain>
    </source>
</reference>
<dbReference type="OrthoDB" id="1519865at2"/>
<accession>A0A5D0J5K4</accession>
<dbReference type="AlphaFoldDB" id="A0A5D0J5K4"/>
<evidence type="ECO:0000313" key="2">
    <source>
        <dbReference type="Proteomes" id="UP000323930"/>
    </source>
</evidence>
<dbReference type="RefSeq" id="WP_148540068.1">
    <property type="nucleotide sequence ID" value="NZ_VSDQ01000241.1"/>
</dbReference>
<organism evidence="1 2">
    <name type="scientific">Seonamhaeicola marinus</name>
    <dbReference type="NCBI Taxonomy" id="1912246"/>
    <lineage>
        <taxon>Bacteria</taxon>
        <taxon>Pseudomonadati</taxon>
        <taxon>Bacteroidota</taxon>
        <taxon>Flavobacteriia</taxon>
        <taxon>Flavobacteriales</taxon>
        <taxon>Flavobacteriaceae</taxon>
    </lineage>
</organism>
<dbReference type="EMBL" id="VSDQ01000241">
    <property type="protein sequence ID" value="TYA89202.1"/>
    <property type="molecule type" value="Genomic_DNA"/>
</dbReference>